<evidence type="ECO:0000313" key="2">
    <source>
        <dbReference type="EMBL" id="KAK4275067.1"/>
    </source>
</evidence>
<evidence type="ECO:0000256" key="1">
    <source>
        <dbReference type="SAM" id="MobiDB-lite"/>
    </source>
</evidence>
<feature type="region of interest" description="Disordered" evidence="1">
    <location>
        <begin position="160"/>
        <end position="181"/>
    </location>
</feature>
<reference evidence="2" key="1">
    <citation type="submission" date="2023-10" db="EMBL/GenBank/DDBJ databases">
        <title>Chromosome-level genome of the transformable northern wattle, Acacia crassicarpa.</title>
        <authorList>
            <person name="Massaro I."/>
            <person name="Sinha N.R."/>
            <person name="Poethig S."/>
            <person name="Leichty A.R."/>
        </authorList>
    </citation>
    <scope>NUCLEOTIDE SEQUENCE</scope>
    <source>
        <strain evidence="2">Acra3RX</strain>
        <tissue evidence="2">Leaf</tissue>
    </source>
</reference>
<dbReference type="PANTHER" id="PTHR34779">
    <property type="entry name" value="OS09G0542900 PROTEIN"/>
    <property type="match status" value="1"/>
</dbReference>
<dbReference type="InterPro" id="IPR038796">
    <property type="entry name" value="At1g76070-like"/>
</dbReference>
<sequence length="181" mass="20633">MAKQEELKKTILRMLQLPKAVTQGLIFQNQQRLVHKYHERDGPKRSIKMIPDEARRRSKQGGSGDRAWDRHIYLTEPTSPTVSCMGQVKIQRQNQQRLNNNKKRTSTFQRIRQPRRRKSSCAPSDAHGGSTIAAPALRQLNRFASGRAAFENFDWKAHAVAPEDDDQTTISFTQPTSPASI</sequence>
<feature type="region of interest" description="Disordered" evidence="1">
    <location>
        <begin position="102"/>
        <end position="133"/>
    </location>
</feature>
<dbReference type="PANTHER" id="PTHR34779:SF1">
    <property type="entry name" value="OS09G0542900 PROTEIN"/>
    <property type="match status" value="1"/>
</dbReference>
<evidence type="ECO:0000313" key="3">
    <source>
        <dbReference type="Proteomes" id="UP001293593"/>
    </source>
</evidence>
<dbReference type="Proteomes" id="UP001293593">
    <property type="component" value="Unassembled WGS sequence"/>
</dbReference>
<protein>
    <submittedName>
        <fullName evidence="2">Uncharacterized protein</fullName>
    </submittedName>
</protein>
<keyword evidence="3" id="KW-1185">Reference proteome</keyword>
<dbReference type="EMBL" id="JAWXYG010000004">
    <property type="protein sequence ID" value="KAK4275067.1"/>
    <property type="molecule type" value="Genomic_DNA"/>
</dbReference>
<name>A0AAE1JQ21_9FABA</name>
<dbReference type="AlphaFoldDB" id="A0AAE1JQ21"/>
<accession>A0AAE1JQ21</accession>
<feature type="compositionally biased region" description="Polar residues" evidence="1">
    <location>
        <begin position="168"/>
        <end position="181"/>
    </location>
</feature>
<gene>
    <name evidence="2" type="ORF">QN277_018207</name>
</gene>
<proteinExistence type="predicted"/>
<organism evidence="2 3">
    <name type="scientific">Acacia crassicarpa</name>
    <name type="common">northern wattle</name>
    <dbReference type="NCBI Taxonomy" id="499986"/>
    <lineage>
        <taxon>Eukaryota</taxon>
        <taxon>Viridiplantae</taxon>
        <taxon>Streptophyta</taxon>
        <taxon>Embryophyta</taxon>
        <taxon>Tracheophyta</taxon>
        <taxon>Spermatophyta</taxon>
        <taxon>Magnoliopsida</taxon>
        <taxon>eudicotyledons</taxon>
        <taxon>Gunneridae</taxon>
        <taxon>Pentapetalae</taxon>
        <taxon>rosids</taxon>
        <taxon>fabids</taxon>
        <taxon>Fabales</taxon>
        <taxon>Fabaceae</taxon>
        <taxon>Caesalpinioideae</taxon>
        <taxon>mimosoid clade</taxon>
        <taxon>Acacieae</taxon>
        <taxon>Acacia</taxon>
    </lineage>
</organism>
<comment type="caution">
    <text evidence="2">The sequence shown here is derived from an EMBL/GenBank/DDBJ whole genome shotgun (WGS) entry which is preliminary data.</text>
</comment>